<evidence type="ECO:0000313" key="7">
    <source>
        <dbReference type="Proteomes" id="UP000198847"/>
    </source>
</evidence>
<keyword evidence="3" id="KW-0812">Transmembrane</keyword>
<dbReference type="PANTHER" id="PTHR30386">
    <property type="entry name" value="MEMBRANE FUSION SUBUNIT OF EMRAB-TOLC MULTIDRUG EFFLUX PUMP"/>
    <property type="match status" value="1"/>
</dbReference>
<organism evidence="6 7">
    <name type="scientific">Propionispora vibrioides</name>
    <dbReference type="NCBI Taxonomy" id="112903"/>
    <lineage>
        <taxon>Bacteria</taxon>
        <taxon>Bacillati</taxon>
        <taxon>Bacillota</taxon>
        <taxon>Negativicutes</taxon>
        <taxon>Selenomonadales</taxon>
        <taxon>Sporomusaceae</taxon>
        <taxon>Propionispora</taxon>
    </lineage>
</organism>
<evidence type="ECO:0000256" key="3">
    <source>
        <dbReference type="SAM" id="Phobius"/>
    </source>
</evidence>
<feature type="domain" description="p-hydroxybenzoic acid efflux pump subunit AaeA-like beta-barrel" evidence="5">
    <location>
        <begin position="251"/>
        <end position="333"/>
    </location>
</feature>
<evidence type="ECO:0000259" key="5">
    <source>
        <dbReference type="Pfam" id="PF25963"/>
    </source>
</evidence>
<dbReference type="Gene3D" id="2.40.30.170">
    <property type="match status" value="1"/>
</dbReference>
<dbReference type="GO" id="GO:0055085">
    <property type="term" value="P:transmembrane transport"/>
    <property type="evidence" value="ECO:0007669"/>
    <property type="project" value="InterPro"/>
</dbReference>
<protein>
    <submittedName>
        <fullName evidence="6">Membrane fusion protein, multidrug efflux system</fullName>
    </submittedName>
</protein>
<dbReference type="SUPFAM" id="SSF111369">
    <property type="entry name" value="HlyD-like secretion proteins"/>
    <property type="match status" value="3"/>
</dbReference>
<dbReference type="RefSeq" id="WP_091744329.1">
    <property type="nucleotide sequence ID" value="NZ_FODY01000004.1"/>
</dbReference>
<comment type="subcellular location">
    <subcellularLocation>
        <location evidence="1">Cell envelope</location>
    </subcellularLocation>
</comment>
<feature type="coiled-coil region" evidence="2">
    <location>
        <begin position="184"/>
        <end position="218"/>
    </location>
</feature>
<dbReference type="InterPro" id="IPR058625">
    <property type="entry name" value="MdtA-like_BSH"/>
</dbReference>
<feature type="domain" description="Multidrug resistance protein MdtA-like barrel-sandwich hybrid" evidence="4">
    <location>
        <begin position="42"/>
        <end position="246"/>
    </location>
</feature>
<keyword evidence="7" id="KW-1185">Reference proteome</keyword>
<dbReference type="InterPro" id="IPR050739">
    <property type="entry name" value="MFP"/>
</dbReference>
<evidence type="ECO:0000259" key="4">
    <source>
        <dbReference type="Pfam" id="PF25917"/>
    </source>
</evidence>
<dbReference type="Gene3D" id="2.40.50.100">
    <property type="match status" value="1"/>
</dbReference>
<keyword evidence="3" id="KW-1133">Transmembrane helix</keyword>
<dbReference type="Gene3D" id="1.10.287.470">
    <property type="entry name" value="Helix hairpin bin"/>
    <property type="match status" value="1"/>
</dbReference>
<dbReference type="InterPro" id="IPR058634">
    <property type="entry name" value="AaeA-lik-b-barrel"/>
</dbReference>
<accession>A0A1H8RRG9</accession>
<dbReference type="STRING" id="112903.SAMN04490178_10446"/>
<keyword evidence="2" id="KW-0175">Coiled coil</keyword>
<dbReference type="AlphaFoldDB" id="A0A1H8RRG9"/>
<dbReference type="Proteomes" id="UP000198847">
    <property type="component" value="Unassembled WGS sequence"/>
</dbReference>
<name>A0A1H8RRG9_9FIRM</name>
<proteinExistence type="predicted"/>
<dbReference type="Pfam" id="PF25963">
    <property type="entry name" value="Beta-barrel_AAEA"/>
    <property type="match status" value="1"/>
</dbReference>
<dbReference type="GO" id="GO:0030313">
    <property type="term" value="C:cell envelope"/>
    <property type="evidence" value="ECO:0007669"/>
    <property type="project" value="UniProtKB-SubCell"/>
</dbReference>
<sequence length="352" mass="37428">MKISAKMVKICIVLLILLGGVGTYYYLQRGEVSTDNATIEGRTVVLSPKVQGYVKALYMTDNQLVKAGDVLLEIDPTDYIIKRDRAKAALAAAQAAANASRSQLATTSVSAPSSIEGAQAQVASAQAAWDKAYSDRGRMEALFNSGACSRQQLDAAVETEKAARSALDKAQADLRSASTAPNVIDAAKQTSEQLQAQVKQAEVDLAQAESDLANTKIIAPIDGRITKRSVELGNYVQAGQQLSSLVGTELWVVANYKETQLEHMVPGQKVEIRIDAFPNVKLTGTVDSLQAGTGAHFSLFPAENATGNFVKIVQRVPVKITFDNPPDEALHLGPGMSVIPTVHTEGAGPEHG</sequence>
<evidence type="ECO:0000256" key="1">
    <source>
        <dbReference type="ARBA" id="ARBA00004196"/>
    </source>
</evidence>
<dbReference type="OrthoDB" id="9811754at2"/>
<dbReference type="Pfam" id="PF25917">
    <property type="entry name" value="BSH_RND"/>
    <property type="match status" value="1"/>
</dbReference>
<evidence type="ECO:0000313" key="6">
    <source>
        <dbReference type="EMBL" id="SEO68774.1"/>
    </source>
</evidence>
<feature type="transmembrane region" description="Helical" evidence="3">
    <location>
        <begin position="7"/>
        <end position="27"/>
    </location>
</feature>
<evidence type="ECO:0000256" key="2">
    <source>
        <dbReference type="SAM" id="Coils"/>
    </source>
</evidence>
<dbReference type="PANTHER" id="PTHR30386:SF19">
    <property type="entry name" value="MULTIDRUG EXPORT PROTEIN EMRA-RELATED"/>
    <property type="match status" value="1"/>
</dbReference>
<keyword evidence="3" id="KW-0472">Membrane</keyword>
<dbReference type="EMBL" id="FODY01000004">
    <property type="protein sequence ID" value="SEO68774.1"/>
    <property type="molecule type" value="Genomic_DNA"/>
</dbReference>
<reference evidence="6 7" key="1">
    <citation type="submission" date="2016-10" db="EMBL/GenBank/DDBJ databases">
        <authorList>
            <person name="de Groot N.N."/>
        </authorList>
    </citation>
    <scope>NUCLEOTIDE SEQUENCE [LARGE SCALE GENOMIC DNA]</scope>
    <source>
        <strain evidence="6 7">DSM 13305</strain>
    </source>
</reference>
<gene>
    <name evidence="6" type="ORF">SAMN04490178_10446</name>
</gene>